<feature type="domain" description="RNA-binding protein Tab2-like N-terminal" evidence="1">
    <location>
        <begin position="4"/>
        <end position="114"/>
    </location>
</feature>
<dbReference type="PANTHER" id="PTHR34556">
    <property type="match status" value="1"/>
</dbReference>
<name>A0ABR9VME0_9SYNC</name>
<proteinExistence type="predicted"/>
<accession>A0ABR9VME0</accession>
<evidence type="ECO:0000313" key="4">
    <source>
        <dbReference type="Proteomes" id="UP000658720"/>
    </source>
</evidence>
<organism evidence="3 4">
    <name type="scientific">Synechocystis salina LEGE 00031</name>
    <dbReference type="NCBI Taxonomy" id="1828736"/>
    <lineage>
        <taxon>Bacteria</taxon>
        <taxon>Bacillati</taxon>
        <taxon>Cyanobacteriota</taxon>
        <taxon>Cyanophyceae</taxon>
        <taxon>Synechococcales</taxon>
        <taxon>Merismopediaceae</taxon>
        <taxon>Synechocystis</taxon>
    </lineage>
</organism>
<evidence type="ECO:0000313" key="3">
    <source>
        <dbReference type="EMBL" id="MBE9252509.1"/>
    </source>
</evidence>
<dbReference type="Proteomes" id="UP000658720">
    <property type="component" value="Unassembled WGS sequence"/>
</dbReference>
<feature type="domain" description="RNA-binding protein Tab2/Atab2 C-terminal" evidence="2">
    <location>
        <begin position="133"/>
        <end position="287"/>
    </location>
</feature>
<protein>
    <submittedName>
        <fullName evidence="3">Tab2/Atab2 family RNA-binding protein</fullName>
    </submittedName>
</protein>
<dbReference type="PANTHER" id="PTHR34556:SF2">
    <property type="entry name" value="PROTEIN TAB2 HOMOLOG, CHLOROPLASTIC"/>
    <property type="match status" value="1"/>
</dbReference>
<dbReference type="Pfam" id="PF06485">
    <property type="entry name" value="Tab2-like_N"/>
    <property type="match status" value="1"/>
</dbReference>
<keyword evidence="4" id="KW-1185">Reference proteome</keyword>
<comment type="caution">
    <text evidence="3">The sequence shown here is derived from an EMBL/GenBank/DDBJ whole genome shotgun (WGS) entry which is preliminary data.</text>
</comment>
<evidence type="ECO:0000259" key="2">
    <source>
        <dbReference type="Pfam" id="PF20429"/>
    </source>
</evidence>
<dbReference type="InterPro" id="IPR009472">
    <property type="entry name" value="Tab2-like"/>
</dbReference>
<reference evidence="3 4" key="1">
    <citation type="submission" date="2020-10" db="EMBL/GenBank/DDBJ databases">
        <authorList>
            <person name="Castelo-Branco R."/>
            <person name="Eusebio N."/>
            <person name="Adriana R."/>
            <person name="Vieira A."/>
            <person name="Brugerolle De Fraissinette N."/>
            <person name="Rezende De Castro R."/>
            <person name="Schneider M.P."/>
            <person name="Vasconcelos V."/>
            <person name="Leao P.N."/>
        </authorList>
    </citation>
    <scope>NUCLEOTIDE SEQUENCE [LARGE SCALE GENOMIC DNA]</scope>
    <source>
        <strain evidence="3 4">LEGE 00031</strain>
    </source>
</reference>
<dbReference type="Pfam" id="PF20429">
    <property type="entry name" value="Tab2-like_C"/>
    <property type="match status" value="1"/>
</dbReference>
<dbReference type="InterPro" id="IPR046761">
    <property type="entry name" value="Tab2-like_C"/>
</dbReference>
<dbReference type="InterPro" id="IPR046760">
    <property type="entry name" value="Tab2-like_N"/>
</dbReference>
<gene>
    <name evidence="3" type="ORF">IQ217_01310</name>
</gene>
<dbReference type="RefSeq" id="WP_194018630.1">
    <property type="nucleotide sequence ID" value="NZ_JADEVV010000002.1"/>
</dbReference>
<sequence length="292" mass="32979">MGVTWELDFYSRPLLDDEEKKVWEVLICESPQSVQQLPEDLFRYSQYCPSSTVNSVWLRQAIEAAITEAGQMPQKIRFFRRQMNNMISKACEEAGIPPVPSRRTYVLEQWLDDRLENFYPHQPGYDPKLASSTSVQYPELNAIALPDAVRGDRGDQWALVSLAAADFNDLPDWEISFGESFPLSPYNLPADCRIPGLILFSPRALPFAAWLSGLELGYLQYNTDPRPIVRLETGASDSWIVANVTDKTSEQEAHGFEQAKKLAQGIHFLAIQASPDSEAFAGFWLLQETGQI</sequence>
<dbReference type="EMBL" id="JADEVV010000002">
    <property type="protein sequence ID" value="MBE9252509.1"/>
    <property type="molecule type" value="Genomic_DNA"/>
</dbReference>
<evidence type="ECO:0000259" key="1">
    <source>
        <dbReference type="Pfam" id="PF06485"/>
    </source>
</evidence>